<evidence type="ECO:0000256" key="3">
    <source>
        <dbReference type="ARBA" id="ARBA00022840"/>
    </source>
</evidence>
<feature type="binding site" evidence="6">
    <location>
        <position position="115"/>
    </location>
    <ligand>
        <name>biotin</name>
        <dbReference type="ChEBI" id="CHEBI:57586"/>
    </ligand>
</feature>
<dbReference type="EC" id="6.3.4.15" evidence="6"/>
<reference evidence="8" key="1">
    <citation type="submission" date="2021-10" db="EMBL/GenBank/DDBJ databases">
        <title>The complete genome sequence of Leeia sp. TBRC 13508.</title>
        <authorList>
            <person name="Charoenyingcharoen P."/>
            <person name="Yukphan P."/>
        </authorList>
    </citation>
    <scope>NUCLEOTIDE SEQUENCE</scope>
    <source>
        <strain evidence="8">TBRC 13508</strain>
    </source>
</reference>
<dbReference type="PROSITE" id="PS51733">
    <property type="entry name" value="BPL_LPL_CATALYTIC"/>
    <property type="match status" value="1"/>
</dbReference>
<dbReference type="InterPro" id="IPR030855">
    <property type="entry name" value="Bifunct_BirA"/>
</dbReference>
<keyword evidence="1 6" id="KW-0436">Ligase</keyword>
<accession>A0ABS8D6U1</accession>
<dbReference type="CDD" id="cd16442">
    <property type="entry name" value="BPL"/>
    <property type="match status" value="1"/>
</dbReference>
<keyword evidence="6" id="KW-0804">Transcription</keyword>
<dbReference type="RefSeq" id="WP_227180674.1">
    <property type="nucleotide sequence ID" value="NZ_JAJBZT010000005.1"/>
</dbReference>
<dbReference type="InterPro" id="IPR013196">
    <property type="entry name" value="HTH_11"/>
</dbReference>
<keyword evidence="3 6" id="KW-0067">ATP-binding</keyword>
<gene>
    <name evidence="6 8" type="primary">birA</name>
    <name evidence="8" type="ORF">LIN78_10085</name>
</gene>
<dbReference type="HAMAP" id="MF_00978">
    <property type="entry name" value="Bifunct_BirA"/>
    <property type="match status" value="1"/>
</dbReference>
<keyword evidence="4 6" id="KW-0092">Biotin</keyword>
<feature type="domain" description="BPL/LPL catalytic" evidence="7">
    <location>
        <begin position="71"/>
        <end position="258"/>
    </location>
</feature>
<keyword evidence="9" id="KW-1185">Reference proteome</keyword>
<dbReference type="NCBIfam" id="NF008847">
    <property type="entry name" value="PRK11886.1-2"/>
    <property type="match status" value="1"/>
</dbReference>
<dbReference type="InterPro" id="IPR036390">
    <property type="entry name" value="WH_DNA-bd_sf"/>
</dbReference>
<comment type="similarity">
    <text evidence="6">Belongs to the biotin--protein ligase family.</text>
</comment>
<feature type="binding site" evidence="6">
    <location>
        <begin position="119"/>
        <end position="121"/>
    </location>
    <ligand>
        <name>biotin</name>
        <dbReference type="ChEBI" id="CHEBI:57586"/>
    </ligand>
</feature>
<dbReference type="InterPro" id="IPR004408">
    <property type="entry name" value="Biotin_CoA_COase_ligase"/>
</dbReference>
<dbReference type="Pfam" id="PF03099">
    <property type="entry name" value="BPL_LplA_LipB"/>
    <property type="match status" value="1"/>
</dbReference>
<comment type="caution">
    <text evidence="8">The sequence shown here is derived from an EMBL/GenBank/DDBJ whole genome shotgun (WGS) entry which is preliminary data.</text>
</comment>
<dbReference type="InterPro" id="IPR008988">
    <property type="entry name" value="Transcriptional_repressor_C"/>
</dbReference>
<dbReference type="SUPFAM" id="SSF50037">
    <property type="entry name" value="C-terminal domain of transcriptional repressors"/>
    <property type="match status" value="1"/>
</dbReference>
<dbReference type="EMBL" id="JAJBZT010000005">
    <property type="protein sequence ID" value="MCB6183892.1"/>
    <property type="molecule type" value="Genomic_DNA"/>
</dbReference>
<protein>
    <recommendedName>
        <fullName evidence="6">Bifunctional ligase/repressor BirA</fullName>
    </recommendedName>
    <alternativeName>
        <fullName evidence="6">Biotin--[acetyl-CoA-carboxylase] ligase</fullName>
        <ecNumber evidence="6">6.3.4.15</ecNumber>
    </alternativeName>
    <alternativeName>
        <fullName evidence="6">Biotin--protein ligase</fullName>
    </alternativeName>
    <alternativeName>
        <fullName evidence="6">Biotin-[acetyl-CoA carboxylase] synthetase</fullName>
    </alternativeName>
</protein>
<dbReference type="Pfam" id="PF02237">
    <property type="entry name" value="BPL_C"/>
    <property type="match status" value="1"/>
</dbReference>
<evidence type="ECO:0000313" key="9">
    <source>
        <dbReference type="Proteomes" id="UP001165395"/>
    </source>
</evidence>
<dbReference type="Pfam" id="PF08279">
    <property type="entry name" value="HTH_11"/>
    <property type="match status" value="1"/>
</dbReference>
<comment type="function">
    <text evidence="6">Acts both as a biotin--[acetyl-CoA-carboxylase] ligase and a repressor.</text>
</comment>
<keyword evidence="6" id="KW-0678">Repressor</keyword>
<keyword evidence="6" id="KW-0805">Transcription regulation</keyword>
<dbReference type="Gene3D" id="1.10.10.10">
    <property type="entry name" value="Winged helix-like DNA-binding domain superfamily/Winged helix DNA-binding domain"/>
    <property type="match status" value="1"/>
</dbReference>
<evidence type="ECO:0000256" key="1">
    <source>
        <dbReference type="ARBA" id="ARBA00022598"/>
    </source>
</evidence>
<keyword evidence="2 6" id="KW-0547">Nucleotide-binding</keyword>
<feature type="binding site" evidence="6">
    <location>
        <begin position="92"/>
        <end position="94"/>
    </location>
    <ligand>
        <name>biotin</name>
        <dbReference type="ChEBI" id="CHEBI:57586"/>
    </ligand>
</feature>
<dbReference type="GO" id="GO:0004077">
    <property type="term" value="F:biotin--[biotin carboxyl-carrier protein] ligase activity"/>
    <property type="evidence" value="ECO:0007669"/>
    <property type="project" value="UniProtKB-EC"/>
</dbReference>
<dbReference type="PANTHER" id="PTHR12835">
    <property type="entry name" value="BIOTIN PROTEIN LIGASE"/>
    <property type="match status" value="1"/>
</dbReference>
<proteinExistence type="inferred from homology"/>
<feature type="DNA-binding region" description="H-T-H motif" evidence="6">
    <location>
        <begin position="24"/>
        <end position="43"/>
    </location>
</feature>
<dbReference type="Gene3D" id="2.30.30.100">
    <property type="match status" value="1"/>
</dbReference>
<evidence type="ECO:0000259" key="7">
    <source>
        <dbReference type="PROSITE" id="PS51733"/>
    </source>
</evidence>
<evidence type="ECO:0000256" key="2">
    <source>
        <dbReference type="ARBA" id="ARBA00022741"/>
    </source>
</evidence>
<dbReference type="NCBIfam" id="TIGR00121">
    <property type="entry name" value="birA_ligase"/>
    <property type="match status" value="1"/>
</dbReference>
<evidence type="ECO:0000313" key="8">
    <source>
        <dbReference type="EMBL" id="MCB6183892.1"/>
    </source>
</evidence>
<evidence type="ECO:0000256" key="4">
    <source>
        <dbReference type="ARBA" id="ARBA00023267"/>
    </source>
</evidence>
<dbReference type="Proteomes" id="UP001165395">
    <property type="component" value="Unassembled WGS sequence"/>
</dbReference>
<feature type="binding site" evidence="6">
    <location>
        <position position="186"/>
    </location>
    <ligand>
        <name>biotin</name>
        <dbReference type="ChEBI" id="CHEBI:57586"/>
    </ligand>
</feature>
<dbReference type="PANTHER" id="PTHR12835:SF5">
    <property type="entry name" value="BIOTIN--PROTEIN LIGASE"/>
    <property type="match status" value="1"/>
</dbReference>
<sequence>MNSSPKPLLLDILKKLNATQFVSGEDLAEMFQISRANISLTLQQAKTFGVDIQRIHGKGYRLATSIDWLDASQIQSLRQETGSVTVLPVIDSTNTWMLQHPDDFEHGSCLLAECQTQGRGRRGRQWTSSIGGSLTFSLRWDFPFGIARLSGLSLATGVAIARALHRVGLTSAQLKWPNDILIHNKKLAGMLIETQGDALGPIQTIIGIGINVHLTAEQREEIAQSVTDLSEHFSHPPSRNAILAILLDELHSVLKVFTEKGFAAFQSEWESLHAWQNQPVSIMQNTTTILQGIVTGVNADGALVLRTPHGEEIVHAGDVSLRRAS</sequence>
<keyword evidence="6" id="KW-0238">DNA-binding</keyword>
<dbReference type="InterPro" id="IPR045864">
    <property type="entry name" value="aa-tRNA-synth_II/BPL/LPL"/>
</dbReference>
<dbReference type="InterPro" id="IPR003142">
    <property type="entry name" value="BPL_C"/>
</dbReference>
<name>A0ABS8D6U1_9NEIS</name>
<dbReference type="SUPFAM" id="SSF55681">
    <property type="entry name" value="Class II aaRS and biotin synthetases"/>
    <property type="match status" value="1"/>
</dbReference>
<dbReference type="SUPFAM" id="SSF46785">
    <property type="entry name" value="Winged helix' DNA-binding domain"/>
    <property type="match status" value="1"/>
</dbReference>
<evidence type="ECO:0000256" key="5">
    <source>
        <dbReference type="ARBA" id="ARBA00047846"/>
    </source>
</evidence>
<dbReference type="InterPro" id="IPR004143">
    <property type="entry name" value="BPL_LPL_catalytic"/>
</dbReference>
<dbReference type="InterPro" id="IPR036388">
    <property type="entry name" value="WH-like_DNA-bd_sf"/>
</dbReference>
<dbReference type="Gene3D" id="3.30.930.10">
    <property type="entry name" value="Bira Bifunctional Protein, Domain 2"/>
    <property type="match status" value="1"/>
</dbReference>
<comment type="catalytic activity">
    <reaction evidence="5 6">
        <text>biotin + L-lysyl-[protein] + ATP = N(6)-biotinyl-L-lysyl-[protein] + AMP + diphosphate + H(+)</text>
        <dbReference type="Rhea" id="RHEA:11756"/>
        <dbReference type="Rhea" id="RHEA-COMP:9752"/>
        <dbReference type="Rhea" id="RHEA-COMP:10505"/>
        <dbReference type="ChEBI" id="CHEBI:15378"/>
        <dbReference type="ChEBI" id="CHEBI:29969"/>
        <dbReference type="ChEBI" id="CHEBI:30616"/>
        <dbReference type="ChEBI" id="CHEBI:33019"/>
        <dbReference type="ChEBI" id="CHEBI:57586"/>
        <dbReference type="ChEBI" id="CHEBI:83144"/>
        <dbReference type="ChEBI" id="CHEBI:456215"/>
        <dbReference type="EC" id="6.3.4.15"/>
    </reaction>
</comment>
<organism evidence="8 9">
    <name type="scientific">Leeia speluncae</name>
    <dbReference type="NCBI Taxonomy" id="2884804"/>
    <lineage>
        <taxon>Bacteria</taxon>
        <taxon>Pseudomonadati</taxon>
        <taxon>Pseudomonadota</taxon>
        <taxon>Betaproteobacteria</taxon>
        <taxon>Neisseriales</taxon>
        <taxon>Leeiaceae</taxon>
        <taxon>Leeia</taxon>
    </lineage>
</organism>
<evidence type="ECO:0000256" key="6">
    <source>
        <dbReference type="HAMAP-Rule" id="MF_00978"/>
    </source>
</evidence>